<dbReference type="Gene3D" id="3.90.79.10">
    <property type="entry name" value="Nucleoside Triphosphate Pyrophosphohydrolase"/>
    <property type="match status" value="1"/>
</dbReference>
<dbReference type="CDD" id="cd18875">
    <property type="entry name" value="NUDIX_Hydrolase"/>
    <property type="match status" value="1"/>
</dbReference>
<keyword evidence="2 4" id="KW-0378">Hydrolase</keyword>
<dbReference type="PRINTS" id="PR00502">
    <property type="entry name" value="NUDIXFAMILY"/>
</dbReference>
<dbReference type="EMBL" id="CP022437">
    <property type="protein sequence ID" value="ASN04757.1"/>
    <property type="molecule type" value="Genomic_DNA"/>
</dbReference>
<dbReference type="SUPFAM" id="SSF55811">
    <property type="entry name" value="Nudix"/>
    <property type="match status" value="1"/>
</dbReference>
<reference evidence="4 5" key="1">
    <citation type="journal article" date="2003" name="Int. J. Syst. Evol. Microbiol.">
        <title>Virgibacillus carmonensis sp. nov., Virgibacillus necropolis sp. nov. and Virgibacillus picturae sp. nov., three novel species isolated from deteriorated mural paintings, transfer of the species of the genus salibacillus to Virgibacillus, as Virgibacillus marismortui comb. nov. and Virgibacillus salexigens comb. nov., and emended description of the genus Virgibacillus.</title>
        <authorList>
            <person name="Heyrman J."/>
            <person name="Logan N.A."/>
            <person name="Busse H.J."/>
            <person name="Balcaen A."/>
            <person name="Lebbe L."/>
            <person name="Rodriguez-Diaz M."/>
            <person name="Swings J."/>
            <person name="De Vos P."/>
        </authorList>
    </citation>
    <scope>NUCLEOTIDE SEQUENCE [LARGE SCALE GENOMIC DNA]</scope>
    <source>
        <strain evidence="4 5">LMG 19488</strain>
    </source>
</reference>
<dbReference type="PANTHER" id="PTHR43046">
    <property type="entry name" value="GDP-MANNOSE MANNOSYL HYDROLASE"/>
    <property type="match status" value="1"/>
</dbReference>
<dbReference type="KEGG" id="vne:CFK40_06870"/>
<evidence type="ECO:0000256" key="2">
    <source>
        <dbReference type="ARBA" id="ARBA00022801"/>
    </source>
</evidence>
<dbReference type="GO" id="GO:0016787">
    <property type="term" value="F:hydrolase activity"/>
    <property type="evidence" value="ECO:0007669"/>
    <property type="project" value="UniProtKB-KW"/>
</dbReference>
<organism evidence="4 5">
    <name type="scientific">Virgibacillus necropolis</name>
    <dbReference type="NCBI Taxonomy" id="163877"/>
    <lineage>
        <taxon>Bacteria</taxon>
        <taxon>Bacillati</taxon>
        <taxon>Bacillota</taxon>
        <taxon>Bacilli</taxon>
        <taxon>Bacillales</taxon>
        <taxon>Bacillaceae</taxon>
        <taxon>Virgibacillus</taxon>
    </lineage>
</organism>
<protein>
    <submittedName>
        <fullName evidence="4">NUDIX hydrolase</fullName>
    </submittedName>
</protein>
<dbReference type="OrthoDB" id="9800186at2"/>
<sequence length="154" mass="17729">MQRVTNCILIQHNKVLLLKKPRRGWYAIPGGKMEPGESIKESVVREYREETSLHLQNPELAGAFTFTVHNAGEEIKEWMMFTFVCNVSKGELTEHCDEGILEWVAQEHVHELPMAEGDRKIFEHVLSKSGMLYGSFSYTNDYDLLDMRLDPSTP</sequence>
<accession>A0A221MAV4</accession>
<evidence type="ECO:0000256" key="1">
    <source>
        <dbReference type="ARBA" id="ARBA00001946"/>
    </source>
</evidence>
<keyword evidence="5" id="KW-1185">Reference proteome</keyword>
<dbReference type="PANTHER" id="PTHR43046:SF2">
    <property type="entry name" value="8-OXO-DGTP DIPHOSPHATASE-RELATED"/>
    <property type="match status" value="1"/>
</dbReference>
<gene>
    <name evidence="4" type="ORF">CFK40_06870</name>
</gene>
<comment type="cofactor">
    <cofactor evidence="1">
        <name>Mg(2+)</name>
        <dbReference type="ChEBI" id="CHEBI:18420"/>
    </cofactor>
</comment>
<evidence type="ECO:0000313" key="5">
    <source>
        <dbReference type="Proteomes" id="UP000204391"/>
    </source>
</evidence>
<evidence type="ECO:0000313" key="4">
    <source>
        <dbReference type="EMBL" id="ASN04757.1"/>
    </source>
</evidence>
<evidence type="ECO:0000259" key="3">
    <source>
        <dbReference type="PROSITE" id="PS51462"/>
    </source>
</evidence>
<dbReference type="Pfam" id="PF00293">
    <property type="entry name" value="NUDIX"/>
    <property type="match status" value="1"/>
</dbReference>
<dbReference type="PROSITE" id="PS51462">
    <property type="entry name" value="NUDIX"/>
    <property type="match status" value="1"/>
</dbReference>
<name>A0A221MAV4_9BACI</name>
<dbReference type="AlphaFoldDB" id="A0A221MAV4"/>
<dbReference type="Proteomes" id="UP000204391">
    <property type="component" value="Chromosome"/>
</dbReference>
<dbReference type="InterPro" id="IPR015797">
    <property type="entry name" value="NUDIX_hydrolase-like_dom_sf"/>
</dbReference>
<proteinExistence type="predicted"/>
<dbReference type="InterPro" id="IPR000086">
    <property type="entry name" value="NUDIX_hydrolase_dom"/>
</dbReference>
<feature type="domain" description="Nudix hydrolase" evidence="3">
    <location>
        <begin position="1"/>
        <end position="127"/>
    </location>
</feature>
<dbReference type="RefSeq" id="WP_089531608.1">
    <property type="nucleotide sequence ID" value="NZ_CP022437.1"/>
</dbReference>
<dbReference type="InterPro" id="IPR020476">
    <property type="entry name" value="Nudix_hydrolase"/>
</dbReference>